<organism evidence="2">
    <name type="scientific">Melanopsichium pennsylvanicum 4</name>
    <dbReference type="NCBI Taxonomy" id="1398559"/>
    <lineage>
        <taxon>Eukaryota</taxon>
        <taxon>Fungi</taxon>
        <taxon>Dikarya</taxon>
        <taxon>Basidiomycota</taxon>
        <taxon>Ustilaginomycotina</taxon>
        <taxon>Ustilaginomycetes</taxon>
        <taxon>Ustilaginales</taxon>
        <taxon>Ustilaginaceae</taxon>
        <taxon>Melanopsichium</taxon>
    </lineage>
</organism>
<sequence>MDTLNLAQALTEASQKSVDVLENVEMFPSSAVAQTHVPGSTIGTLQQPPTHNHPSQHHQDNSAIIQNFSFDNRHSAYRSKEVSTSVNRINETHSEQLDAVEKKAVEQDISTTMSTDTATSPAMMVEDASATIKKTNTTAQASNNASNEKGQNDHAKPADANTNDACTTSAVRKVR</sequence>
<dbReference type="EMBL" id="HG529686">
    <property type="protein sequence ID" value="CDI56438.1"/>
    <property type="molecule type" value="Genomic_DNA"/>
</dbReference>
<feature type="compositionally biased region" description="Low complexity" evidence="1">
    <location>
        <begin position="136"/>
        <end position="147"/>
    </location>
</feature>
<evidence type="ECO:0000256" key="1">
    <source>
        <dbReference type="SAM" id="MobiDB-lite"/>
    </source>
</evidence>
<feature type="compositionally biased region" description="Polar residues" evidence="1">
    <location>
        <begin position="39"/>
        <end position="53"/>
    </location>
</feature>
<proteinExistence type="predicted"/>
<protein>
    <submittedName>
        <fullName evidence="2">Uncharacterized protein</fullName>
    </submittedName>
</protein>
<name>A0A077RAA6_9BASI</name>
<evidence type="ECO:0000313" key="2">
    <source>
        <dbReference type="EMBL" id="CDI56438.1"/>
    </source>
</evidence>
<feature type="region of interest" description="Disordered" evidence="1">
    <location>
        <begin position="39"/>
        <end position="59"/>
    </location>
</feature>
<dbReference type="AlphaFoldDB" id="A0A077RAA6"/>
<accession>A0A077RAA6</accession>
<feature type="region of interest" description="Disordered" evidence="1">
    <location>
        <begin position="136"/>
        <end position="175"/>
    </location>
</feature>
<feature type="compositionally biased region" description="Polar residues" evidence="1">
    <location>
        <begin position="160"/>
        <end position="175"/>
    </location>
</feature>
<reference evidence="2" key="1">
    <citation type="journal article" date="2014" name="Genome Biol. Evol.">
        <title>Gene Loss Rather Than Gene Gain Is Associated with a Host Jump from Monocots to Dicots in the Smut Fungus Melanopsichium pennsylvanicum.</title>
        <authorList>
            <person name="Sharma R."/>
            <person name="Mishra B."/>
            <person name="Runge F."/>
            <person name="Thines M."/>
        </authorList>
    </citation>
    <scope>NUCLEOTIDE SEQUENCE</scope>
    <source>
        <strain evidence="2">4</strain>
    </source>
</reference>